<evidence type="ECO:0000313" key="2">
    <source>
        <dbReference type="EMBL" id="SDK66128.1"/>
    </source>
</evidence>
<dbReference type="RefSeq" id="WP_276526493.1">
    <property type="nucleotide sequence ID" value="NZ_FNET01000006.1"/>
</dbReference>
<sequence>MPFGGTPNGGLTAPLRVVPEDGAPGCEASDFAGQDFKGSVALIRRGTCTFVAKYANAGAAAVIISDNVDDHLGNINREALGRNVSAAAHVIASYAVTTEGVHGVPSRAERAALR</sequence>
<dbReference type="Gene3D" id="3.50.30.30">
    <property type="match status" value="1"/>
</dbReference>
<organism evidence="2 3">
    <name type="scientific">Lentzea albidocapillata subsp. violacea</name>
    <dbReference type="NCBI Taxonomy" id="128104"/>
    <lineage>
        <taxon>Bacteria</taxon>
        <taxon>Bacillati</taxon>
        <taxon>Actinomycetota</taxon>
        <taxon>Actinomycetes</taxon>
        <taxon>Pseudonocardiales</taxon>
        <taxon>Pseudonocardiaceae</taxon>
        <taxon>Lentzea</taxon>
    </lineage>
</organism>
<dbReference type="Pfam" id="PF02225">
    <property type="entry name" value="PA"/>
    <property type="match status" value="1"/>
</dbReference>
<dbReference type="InterPro" id="IPR046450">
    <property type="entry name" value="PA_dom_sf"/>
</dbReference>
<proteinExistence type="predicted"/>
<gene>
    <name evidence="2" type="ORF">SAMN04488074_106352</name>
</gene>
<dbReference type="Proteomes" id="UP000199682">
    <property type="component" value="Unassembled WGS sequence"/>
</dbReference>
<dbReference type="InterPro" id="IPR003137">
    <property type="entry name" value="PA_domain"/>
</dbReference>
<evidence type="ECO:0000313" key="3">
    <source>
        <dbReference type="Proteomes" id="UP000199682"/>
    </source>
</evidence>
<feature type="domain" description="PA" evidence="1">
    <location>
        <begin position="13"/>
        <end position="98"/>
    </location>
</feature>
<protein>
    <submittedName>
        <fullName evidence="2">PA domain-containing protein</fullName>
    </submittedName>
</protein>
<dbReference type="AlphaFoldDB" id="A0A1G9DQH9"/>
<dbReference type="SUPFAM" id="SSF52025">
    <property type="entry name" value="PA domain"/>
    <property type="match status" value="1"/>
</dbReference>
<reference evidence="3" key="1">
    <citation type="submission" date="2016-10" db="EMBL/GenBank/DDBJ databases">
        <authorList>
            <person name="Varghese N."/>
            <person name="Submissions S."/>
        </authorList>
    </citation>
    <scope>NUCLEOTIDE SEQUENCE [LARGE SCALE GENOMIC DNA]</scope>
    <source>
        <strain evidence="3">DSM 44796</strain>
    </source>
</reference>
<name>A0A1G9DQH9_9PSEU</name>
<evidence type="ECO:0000259" key="1">
    <source>
        <dbReference type="Pfam" id="PF02225"/>
    </source>
</evidence>
<dbReference type="EMBL" id="FNET01000006">
    <property type="protein sequence ID" value="SDK66128.1"/>
    <property type="molecule type" value="Genomic_DNA"/>
</dbReference>
<accession>A0A1G9DQH9</accession>